<dbReference type="Proteomes" id="UP000838748">
    <property type="component" value="Unassembled WGS sequence"/>
</dbReference>
<accession>A0ABN8DZ51</accession>
<proteinExistence type="predicted"/>
<organism evidence="1 2">
    <name type="scientific">Vibrio marisflavi CECT 7928</name>
    <dbReference type="NCBI Taxonomy" id="634439"/>
    <lineage>
        <taxon>Bacteria</taxon>
        <taxon>Pseudomonadati</taxon>
        <taxon>Pseudomonadota</taxon>
        <taxon>Gammaproteobacteria</taxon>
        <taxon>Vibrionales</taxon>
        <taxon>Vibrionaceae</taxon>
        <taxon>Vibrio</taxon>
    </lineage>
</organism>
<reference evidence="1" key="1">
    <citation type="submission" date="2021-11" db="EMBL/GenBank/DDBJ databases">
        <authorList>
            <person name="Rodrigo-Torres L."/>
            <person name="Arahal R. D."/>
            <person name="Lucena T."/>
        </authorList>
    </citation>
    <scope>NUCLEOTIDE SEQUENCE</scope>
    <source>
        <strain evidence="1">CECT 7928</strain>
    </source>
</reference>
<dbReference type="RefSeq" id="WP_237360033.1">
    <property type="nucleotide sequence ID" value="NZ_CAKLDM010000001.1"/>
</dbReference>
<comment type="caution">
    <text evidence="1">The sequence shown here is derived from an EMBL/GenBank/DDBJ whole genome shotgun (WGS) entry which is preliminary data.</text>
</comment>
<evidence type="ECO:0000313" key="2">
    <source>
        <dbReference type="Proteomes" id="UP000838748"/>
    </source>
</evidence>
<name>A0ABN8DZ51_9VIBR</name>
<gene>
    <name evidence="1" type="ORF">VMF7928_00636</name>
</gene>
<evidence type="ECO:0000313" key="1">
    <source>
        <dbReference type="EMBL" id="CAH0536700.1"/>
    </source>
</evidence>
<protein>
    <submittedName>
        <fullName evidence="1">Uncharacterized protein</fullName>
    </submittedName>
</protein>
<sequence>MKVVIEFLETGHYKDNAWEGDMYIEKGERRAVTPAYAAQLVDEKKAIFQRVDEEK</sequence>
<keyword evidence="2" id="KW-1185">Reference proteome</keyword>
<dbReference type="EMBL" id="CAKLDM010000001">
    <property type="protein sequence ID" value="CAH0536700.1"/>
    <property type="molecule type" value="Genomic_DNA"/>
</dbReference>